<keyword evidence="1" id="KW-0812">Transmembrane</keyword>
<sequence length="51" mass="5579">MNLFDFLMFILTIFIAAGVVRSARVKNSFAVGFGIVALCIFLLADVLILTL</sequence>
<dbReference type="InterPro" id="IPR024490">
    <property type="entry name" value="DUF2759"/>
</dbReference>
<organism evidence="2 3">
    <name type="scientific">Brevibacillus fluminis</name>
    <dbReference type="NCBI Taxonomy" id="511487"/>
    <lineage>
        <taxon>Bacteria</taxon>
        <taxon>Bacillati</taxon>
        <taxon>Bacillota</taxon>
        <taxon>Bacilli</taxon>
        <taxon>Bacillales</taxon>
        <taxon>Paenibacillaceae</taxon>
        <taxon>Brevibacillus</taxon>
    </lineage>
</organism>
<evidence type="ECO:0000313" key="2">
    <source>
        <dbReference type="EMBL" id="RNB81118.1"/>
    </source>
</evidence>
<protein>
    <submittedName>
        <fullName evidence="2">DUF2759 family protein</fullName>
    </submittedName>
</protein>
<feature type="transmembrane region" description="Helical" evidence="1">
    <location>
        <begin position="32"/>
        <end position="50"/>
    </location>
</feature>
<evidence type="ECO:0000256" key="1">
    <source>
        <dbReference type="SAM" id="Phobius"/>
    </source>
</evidence>
<keyword evidence="1" id="KW-0472">Membrane</keyword>
<reference evidence="2 3" key="1">
    <citation type="submission" date="2018-10" db="EMBL/GenBank/DDBJ databases">
        <title>Phylogenomics of Brevibacillus.</title>
        <authorList>
            <person name="Dunlap C."/>
        </authorList>
    </citation>
    <scope>NUCLEOTIDE SEQUENCE [LARGE SCALE GENOMIC DNA]</scope>
    <source>
        <strain evidence="2 3">JCM 15716</strain>
    </source>
</reference>
<dbReference type="EMBL" id="RHHQ01000023">
    <property type="protein sequence ID" value="RNB81118.1"/>
    <property type="molecule type" value="Genomic_DNA"/>
</dbReference>
<dbReference type="Proteomes" id="UP000271031">
    <property type="component" value="Unassembled WGS sequence"/>
</dbReference>
<gene>
    <name evidence="2" type="ORF">EDM56_25660</name>
</gene>
<name>A0A3M8CZQ4_9BACL</name>
<dbReference type="Pfam" id="PF10958">
    <property type="entry name" value="DUF2759"/>
    <property type="match status" value="1"/>
</dbReference>
<dbReference type="AlphaFoldDB" id="A0A3M8CZQ4"/>
<dbReference type="OrthoDB" id="2679965at2"/>
<accession>A0A3M8CZQ4</accession>
<dbReference type="RefSeq" id="WP_122920799.1">
    <property type="nucleotide sequence ID" value="NZ_RHHQ01000023.1"/>
</dbReference>
<evidence type="ECO:0000313" key="3">
    <source>
        <dbReference type="Proteomes" id="UP000271031"/>
    </source>
</evidence>
<keyword evidence="3" id="KW-1185">Reference proteome</keyword>
<proteinExistence type="predicted"/>
<comment type="caution">
    <text evidence="2">The sequence shown here is derived from an EMBL/GenBank/DDBJ whole genome shotgun (WGS) entry which is preliminary data.</text>
</comment>
<keyword evidence="1" id="KW-1133">Transmembrane helix</keyword>